<evidence type="ECO:0000313" key="3">
    <source>
        <dbReference type="EMBL" id="KAA1260745.1"/>
    </source>
</evidence>
<keyword evidence="2" id="KW-0472">Membrane</keyword>
<feature type="transmembrane region" description="Helical" evidence="2">
    <location>
        <begin position="82"/>
        <end position="101"/>
    </location>
</feature>
<evidence type="ECO:0000256" key="2">
    <source>
        <dbReference type="SAM" id="Phobius"/>
    </source>
</evidence>
<keyword evidence="2" id="KW-1133">Transmembrane helix</keyword>
<sequence>MLKSKLSFTQQLLGLLLTGHKRHGHQRLNMTEPSTDSAASAGMNSAGINSAELNGPEITRSGTDRSPVTNRPADQSLLQSKTAILAILFLGTGALGIPLLWTNQRFSNKERFLWAAIATLYSLSLLLFLGWFVFWLKAQVMG</sequence>
<name>A0A5B1CLI2_9BACT</name>
<gene>
    <name evidence="3" type="ORF">LF1_32860</name>
</gene>
<evidence type="ECO:0000256" key="1">
    <source>
        <dbReference type="SAM" id="MobiDB-lite"/>
    </source>
</evidence>
<comment type="caution">
    <text evidence="3">The sequence shown here is derived from an EMBL/GenBank/DDBJ whole genome shotgun (WGS) entry which is preliminary data.</text>
</comment>
<keyword evidence="2" id="KW-0812">Transmembrane</keyword>
<protein>
    <submittedName>
        <fullName evidence="3">Uncharacterized protein</fullName>
    </submittedName>
</protein>
<evidence type="ECO:0000313" key="4">
    <source>
        <dbReference type="Proteomes" id="UP000322699"/>
    </source>
</evidence>
<feature type="region of interest" description="Disordered" evidence="1">
    <location>
        <begin position="24"/>
        <end position="72"/>
    </location>
</feature>
<feature type="compositionally biased region" description="Polar residues" evidence="1">
    <location>
        <begin position="60"/>
        <end position="72"/>
    </location>
</feature>
<feature type="compositionally biased region" description="Polar residues" evidence="1">
    <location>
        <begin position="28"/>
        <end position="52"/>
    </location>
</feature>
<reference evidence="3 4" key="1">
    <citation type="submission" date="2019-08" db="EMBL/GenBank/DDBJ databases">
        <title>Deep-cultivation of Planctomycetes and their phenomic and genomic characterization uncovers novel biology.</title>
        <authorList>
            <person name="Wiegand S."/>
            <person name="Jogler M."/>
            <person name="Boedeker C."/>
            <person name="Pinto D."/>
            <person name="Vollmers J."/>
            <person name="Rivas-Marin E."/>
            <person name="Kohn T."/>
            <person name="Peeters S.H."/>
            <person name="Heuer A."/>
            <person name="Rast P."/>
            <person name="Oberbeckmann S."/>
            <person name="Bunk B."/>
            <person name="Jeske O."/>
            <person name="Meyerdierks A."/>
            <person name="Storesund J.E."/>
            <person name="Kallscheuer N."/>
            <person name="Luecker S."/>
            <person name="Lage O.M."/>
            <person name="Pohl T."/>
            <person name="Merkel B.J."/>
            <person name="Hornburger P."/>
            <person name="Mueller R.-W."/>
            <person name="Bruemmer F."/>
            <person name="Labrenz M."/>
            <person name="Spormann A.M."/>
            <person name="Op Den Camp H."/>
            <person name="Overmann J."/>
            <person name="Amann R."/>
            <person name="Jetten M.S.M."/>
            <person name="Mascher T."/>
            <person name="Medema M.H."/>
            <person name="Devos D.P."/>
            <person name="Kaster A.-K."/>
            <person name="Ovreas L."/>
            <person name="Rohde M."/>
            <person name="Galperin M.Y."/>
            <person name="Jogler C."/>
        </authorList>
    </citation>
    <scope>NUCLEOTIDE SEQUENCE [LARGE SCALE GENOMIC DNA]</scope>
    <source>
        <strain evidence="3 4">LF1</strain>
    </source>
</reference>
<organism evidence="3 4">
    <name type="scientific">Rubripirellula obstinata</name>
    <dbReference type="NCBI Taxonomy" id="406547"/>
    <lineage>
        <taxon>Bacteria</taxon>
        <taxon>Pseudomonadati</taxon>
        <taxon>Planctomycetota</taxon>
        <taxon>Planctomycetia</taxon>
        <taxon>Pirellulales</taxon>
        <taxon>Pirellulaceae</taxon>
        <taxon>Rubripirellula</taxon>
    </lineage>
</organism>
<dbReference type="AlphaFoldDB" id="A0A5B1CLI2"/>
<accession>A0A5B1CLI2</accession>
<feature type="transmembrane region" description="Helical" evidence="2">
    <location>
        <begin position="113"/>
        <end position="136"/>
    </location>
</feature>
<dbReference type="Proteomes" id="UP000322699">
    <property type="component" value="Unassembled WGS sequence"/>
</dbReference>
<dbReference type="EMBL" id="VRLW01000001">
    <property type="protein sequence ID" value="KAA1260745.1"/>
    <property type="molecule type" value="Genomic_DNA"/>
</dbReference>
<proteinExistence type="predicted"/>
<keyword evidence="4" id="KW-1185">Reference proteome</keyword>